<dbReference type="EMBL" id="JAAGWD010000001">
    <property type="protein sequence ID" value="NEM96159.1"/>
    <property type="molecule type" value="Genomic_DNA"/>
</dbReference>
<reference evidence="2 3" key="1">
    <citation type="submission" date="2020-02" db="EMBL/GenBank/DDBJ databases">
        <authorList>
            <person name="Kim M.K."/>
        </authorList>
    </citation>
    <scope>NUCLEOTIDE SEQUENCE [LARGE SCALE GENOMIC DNA]</scope>
    <source>
        <strain evidence="2 3">BT327</strain>
    </source>
</reference>
<sequence length="60" mass="6769">MKLLHKIIAVIGFFCMLIMAATIILSLWGDTTFWLKIFGTAMVVFMVCLLLYDDEIAEGP</sequence>
<dbReference type="RefSeq" id="WP_163910905.1">
    <property type="nucleotide sequence ID" value="NZ_JAAGWD010000001.1"/>
</dbReference>
<evidence type="ECO:0000313" key="2">
    <source>
        <dbReference type="EMBL" id="NEM96159.1"/>
    </source>
</evidence>
<feature type="transmembrane region" description="Helical" evidence="1">
    <location>
        <begin position="33"/>
        <end position="52"/>
    </location>
</feature>
<gene>
    <name evidence="2" type="ORF">GXP69_00505</name>
</gene>
<protein>
    <submittedName>
        <fullName evidence="2">Uncharacterized protein</fullName>
    </submittedName>
</protein>
<dbReference type="AlphaFoldDB" id="A0A6B3LHU6"/>
<name>A0A6B3LHU6_9BACT</name>
<organism evidence="2 3">
    <name type="scientific">Pontibacter burrus</name>
    <dbReference type="NCBI Taxonomy" id="2704466"/>
    <lineage>
        <taxon>Bacteria</taxon>
        <taxon>Pseudomonadati</taxon>
        <taxon>Bacteroidota</taxon>
        <taxon>Cytophagia</taxon>
        <taxon>Cytophagales</taxon>
        <taxon>Hymenobacteraceae</taxon>
        <taxon>Pontibacter</taxon>
    </lineage>
</organism>
<keyword evidence="3" id="KW-1185">Reference proteome</keyword>
<accession>A0A6B3LHU6</accession>
<evidence type="ECO:0000313" key="3">
    <source>
        <dbReference type="Proteomes" id="UP000474777"/>
    </source>
</evidence>
<evidence type="ECO:0000256" key="1">
    <source>
        <dbReference type="SAM" id="Phobius"/>
    </source>
</evidence>
<dbReference type="Proteomes" id="UP000474777">
    <property type="component" value="Unassembled WGS sequence"/>
</dbReference>
<proteinExistence type="predicted"/>
<feature type="transmembrane region" description="Helical" evidence="1">
    <location>
        <begin position="7"/>
        <end position="27"/>
    </location>
</feature>
<keyword evidence="1" id="KW-1133">Transmembrane helix</keyword>
<comment type="caution">
    <text evidence="2">The sequence shown here is derived from an EMBL/GenBank/DDBJ whole genome shotgun (WGS) entry which is preliminary data.</text>
</comment>
<keyword evidence="1" id="KW-0812">Transmembrane</keyword>
<keyword evidence="1" id="KW-0472">Membrane</keyword>